<dbReference type="Proteomes" id="UP001500635">
    <property type="component" value="Unassembled WGS sequence"/>
</dbReference>
<gene>
    <name evidence="1" type="ORF">GCM10023147_48710</name>
</gene>
<keyword evidence="2" id="KW-1185">Reference proteome</keyword>
<accession>A0ABP8KFH6</accession>
<protein>
    <submittedName>
        <fullName evidence="1">Uncharacterized protein</fullName>
    </submittedName>
</protein>
<proteinExistence type="predicted"/>
<reference evidence="2" key="1">
    <citation type="journal article" date="2019" name="Int. J. Syst. Evol. Microbiol.">
        <title>The Global Catalogue of Microorganisms (GCM) 10K type strain sequencing project: providing services to taxonomists for standard genome sequencing and annotation.</title>
        <authorList>
            <consortium name="The Broad Institute Genomics Platform"/>
            <consortium name="The Broad Institute Genome Sequencing Center for Infectious Disease"/>
            <person name="Wu L."/>
            <person name="Ma J."/>
        </authorList>
    </citation>
    <scope>NUCLEOTIDE SEQUENCE [LARGE SCALE GENOMIC DNA]</scope>
    <source>
        <strain evidence="2">JCM 17688</strain>
    </source>
</reference>
<evidence type="ECO:0000313" key="2">
    <source>
        <dbReference type="Proteomes" id="UP001500635"/>
    </source>
</evidence>
<sequence length="85" mass="9111">MTRIVSASPDPDGYATRITVTIIVQRSGPDRLGALAVQLAALPPETPVRISLFDGLVARIHRVEVQDIGDGEWGVVLVPVEPEVI</sequence>
<organism evidence="1 2">
    <name type="scientific">Tsukamurella soli</name>
    <dbReference type="NCBI Taxonomy" id="644556"/>
    <lineage>
        <taxon>Bacteria</taxon>
        <taxon>Bacillati</taxon>
        <taxon>Actinomycetota</taxon>
        <taxon>Actinomycetes</taxon>
        <taxon>Mycobacteriales</taxon>
        <taxon>Tsukamurellaceae</taxon>
        <taxon>Tsukamurella</taxon>
    </lineage>
</organism>
<dbReference type="RefSeq" id="WP_345001170.1">
    <property type="nucleotide sequence ID" value="NZ_BAABFR010000140.1"/>
</dbReference>
<evidence type="ECO:0000313" key="1">
    <source>
        <dbReference type="EMBL" id="GAA4405533.1"/>
    </source>
</evidence>
<comment type="caution">
    <text evidence="1">The sequence shown here is derived from an EMBL/GenBank/DDBJ whole genome shotgun (WGS) entry which is preliminary data.</text>
</comment>
<name>A0ABP8KFH6_9ACTN</name>
<dbReference type="EMBL" id="BAABFR010000140">
    <property type="protein sequence ID" value="GAA4405533.1"/>
    <property type="molecule type" value="Genomic_DNA"/>
</dbReference>